<dbReference type="PANTHER" id="PTHR43084">
    <property type="entry name" value="PERSULFIDE DIOXYGENASE ETHE1"/>
    <property type="match status" value="1"/>
</dbReference>
<dbReference type="eggNOG" id="COG2897">
    <property type="taxonomic scope" value="Bacteria"/>
</dbReference>
<dbReference type="SUPFAM" id="SSF56281">
    <property type="entry name" value="Metallo-hydrolase/oxidoreductase"/>
    <property type="match status" value="1"/>
</dbReference>
<dbReference type="Gene3D" id="3.60.15.10">
    <property type="entry name" value="Ribonuclease Z/Hydroxyacylglutathione hydrolase-like"/>
    <property type="match status" value="1"/>
</dbReference>
<feature type="domain" description="Rhodanese" evidence="2">
    <location>
        <begin position="367"/>
        <end position="452"/>
    </location>
</feature>
<dbReference type="InterPro" id="IPR001763">
    <property type="entry name" value="Rhodanese-like_dom"/>
</dbReference>
<dbReference type="AlphaFoldDB" id="D6SL93"/>
<dbReference type="InterPro" id="IPR001279">
    <property type="entry name" value="Metallo-B-lactamas"/>
</dbReference>
<sequence length="456" mass="50352">MFLERIENPGLAQFSYIVGSEGVFAVVDPRRDCQVYLDIVRSQGGRITHIFETHRNEDFVVGSRELAEITGAGIYHGEELDFAYGLPAREGDEFHLGQVRLKVLKTPGHTPESISLVIHDLSTGDAPIGVFTGDALFIGGSGRTDFYPGQEEEMAGQLYDSIFSRLLTLGDQTVVYPAHGAGSACGEGLAERKFSTLGYERLCNPDLQAQSREAFIQAKQGEEHSYPPYFSRMEKYNLDGPPAIVPFNSLQPMGAEDFGQAMQEGMLALDVRSPEAYCGAFIPGSLSVPLDMLPRYAGWFVPLDQEVGLIAESHRDLDSAWEYLLRLGFDRVRGWLEGGLHEWSVQGKRYEHAPVVFAGELQKRLSSGEDFTILDVRTRKEFHKAHLPGAQHIFLGELPQRMQEIGPGRPVTAFCGSGKRAVIAVSLLRQHGIREVENCLGSIQACSRSLCEIVSS</sequence>
<dbReference type="InterPro" id="IPR051682">
    <property type="entry name" value="Mito_Persulfide_Diox"/>
</dbReference>
<dbReference type="GO" id="GO:0046872">
    <property type="term" value="F:metal ion binding"/>
    <property type="evidence" value="ECO:0007669"/>
    <property type="project" value="UniProtKB-KW"/>
</dbReference>
<evidence type="ECO:0000259" key="2">
    <source>
        <dbReference type="PROSITE" id="PS50206"/>
    </source>
</evidence>
<dbReference type="RefSeq" id="WP_008868586.1">
    <property type="nucleotide sequence ID" value="NZ_ACJN02000001.1"/>
</dbReference>
<gene>
    <name evidence="3" type="ORF">Dthio_PD2874</name>
</gene>
<dbReference type="eggNOG" id="COG0491">
    <property type="taxonomic scope" value="Bacteria"/>
</dbReference>
<name>D6SL93_9BACT</name>
<dbReference type="CDD" id="cd07724">
    <property type="entry name" value="POD-like_MBL-fold"/>
    <property type="match status" value="1"/>
</dbReference>
<dbReference type="OrthoDB" id="9784009at2"/>
<dbReference type="Pfam" id="PF00753">
    <property type="entry name" value="Lactamase_B"/>
    <property type="match status" value="1"/>
</dbReference>
<organism evidence="3 4">
    <name type="scientific">Desulfonatronospira thiodismutans ASO3-1</name>
    <dbReference type="NCBI Taxonomy" id="555779"/>
    <lineage>
        <taxon>Bacteria</taxon>
        <taxon>Pseudomonadati</taxon>
        <taxon>Thermodesulfobacteriota</taxon>
        <taxon>Desulfovibrionia</taxon>
        <taxon>Desulfovibrionales</taxon>
        <taxon>Desulfonatronovibrionaceae</taxon>
        <taxon>Desulfonatronospira</taxon>
    </lineage>
</organism>
<dbReference type="EMBL" id="ACJN02000001">
    <property type="protein sequence ID" value="EFI35454.1"/>
    <property type="molecule type" value="Genomic_DNA"/>
</dbReference>
<reference evidence="3" key="1">
    <citation type="submission" date="2010-05" db="EMBL/GenBank/DDBJ databases">
        <title>The draft genome of Desulfonatronospira thiodismutans ASO3-1.</title>
        <authorList>
            <consortium name="US DOE Joint Genome Institute (JGI-PGF)"/>
            <person name="Lucas S."/>
            <person name="Copeland A."/>
            <person name="Lapidus A."/>
            <person name="Cheng J.-F."/>
            <person name="Bruce D."/>
            <person name="Goodwin L."/>
            <person name="Pitluck S."/>
            <person name="Chertkov O."/>
            <person name="Brettin T."/>
            <person name="Detter J.C."/>
            <person name="Han C."/>
            <person name="Land M.L."/>
            <person name="Hauser L."/>
            <person name="Kyrpides N."/>
            <person name="Mikhailova N."/>
            <person name="Muyzer G."/>
            <person name="Woyke T."/>
        </authorList>
    </citation>
    <scope>NUCLEOTIDE SEQUENCE [LARGE SCALE GENOMIC DNA]</scope>
    <source>
        <strain evidence="3">ASO3-1</strain>
    </source>
</reference>
<dbReference type="PANTHER" id="PTHR43084:SF1">
    <property type="entry name" value="PERSULFIDE DIOXYGENASE ETHE1, MITOCHONDRIAL"/>
    <property type="match status" value="1"/>
</dbReference>
<dbReference type="GO" id="GO:0006749">
    <property type="term" value="P:glutathione metabolic process"/>
    <property type="evidence" value="ECO:0007669"/>
    <property type="project" value="InterPro"/>
</dbReference>
<keyword evidence="4" id="KW-1185">Reference proteome</keyword>
<evidence type="ECO:0000256" key="1">
    <source>
        <dbReference type="ARBA" id="ARBA00022723"/>
    </source>
</evidence>
<dbReference type="SMART" id="SM00450">
    <property type="entry name" value="RHOD"/>
    <property type="match status" value="2"/>
</dbReference>
<evidence type="ECO:0000313" key="4">
    <source>
        <dbReference type="Proteomes" id="UP000005496"/>
    </source>
</evidence>
<dbReference type="SMART" id="SM00849">
    <property type="entry name" value="Lactamase_B"/>
    <property type="match status" value="1"/>
</dbReference>
<evidence type="ECO:0000313" key="3">
    <source>
        <dbReference type="EMBL" id="EFI35454.1"/>
    </source>
</evidence>
<accession>D6SL93</accession>
<dbReference type="CDD" id="cd00158">
    <property type="entry name" value="RHOD"/>
    <property type="match status" value="1"/>
</dbReference>
<comment type="caution">
    <text evidence="3">The sequence shown here is derived from an EMBL/GenBank/DDBJ whole genome shotgun (WGS) entry which is preliminary data.</text>
</comment>
<dbReference type="Pfam" id="PF00581">
    <property type="entry name" value="Rhodanese"/>
    <property type="match status" value="2"/>
</dbReference>
<dbReference type="SUPFAM" id="SSF52821">
    <property type="entry name" value="Rhodanese/Cell cycle control phosphatase"/>
    <property type="match status" value="2"/>
</dbReference>
<dbReference type="InterPro" id="IPR036866">
    <property type="entry name" value="RibonucZ/Hydroxyglut_hydro"/>
</dbReference>
<feature type="domain" description="Rhodanese" evidence="2">
    <location>
        <begin position="262"/>
        <end position="352"/>
    </location>
</feature>
<dbReference type="InterPro" id="IPR036873">
    <property type="entry name" value="Rhodanese-like_dom_sf"/>
</dbReference>
<dbReference type="Gene3D" id="3.40.250.10">
    <property type="entry name" value="Rhodanese-like domain"/>
    <property type="match status" value="2"/>
</dbReference>
<dbReference type="Proteomes" id="UP000005496">
    <property type="component" value="Unassembled WGS sequence"/>
</dbReference>
<proteinExistence type="predicted"/>
<dbReference type="GO" id="GO:0050313">
    <property type="term" value="F:sulfur dioxygenase activity"/>
    <property type="evidence" value="ECO:0007669"/>
    <property type="project" value="InterPro"/>
</dbReference>
<dbReference type="PROSITE" id="PS50206">
    <property type="entry name" value="RHODANESE_3"/>
    <property type="match status" value="2"/>
</dbReference>
<protein>
    <submittedName>
        <fullName evidence="3">Rhodanese domain protein</fullName>
    </submittedName>
</protein>
<dbReference type="InterPro" id="IPR044528">
    <property type="entry name" value="POD-like_MBL-fold"/>
</dbReference>
<dbReference type="GO" id="GO:0070813">
    <property type="term" value="P:hydrogen sulfide metabolic process"/>
    <property type="evidence" value="ECO:0007669"/>
    <property type="project" value="TreeGrafter"/>
</dbReference>
<keyword evidence="1" id="KW-0479">Metal-binding</keyword>